<name>A0A8S5T985_9CAUD</name>
<protein>
    <submittedName>
        <fullName evidence="1">Uncharacterized protein</fullName>
    </submittedName>
</protein>
<evidence type="ECO:0000313" key="1">
    <source>
        <dbReference type="EMBL" id="DAF59535.1"/>
    </source>
</evidence>
<dbReference type="EMBL" id="BK032771">
    <property type="protein sequence ID" value="DAF59535.1"/>
    <property type="molecule type" value="Genomic_DNA"/>
</dbReference>
<sequence length="77" mass="8688">MKLFTITATPIMNEAQAQESPGYKGGYSIKLSTAEYIALVLTVRSYKMTKTERIKAYNDLYPGFNITGIKKMTEDEI</sequence>
<proteinExistence type="predicted"/>
<accession>A0A8S5T985</accession>
<organism evidence="1">
    <name type="scientific">Podoviridae sp. ctU557</name>
    <dbReference type="NCBI Taxonomy" id="2827736"/>
    <lineage>
        <taxon>Viruses</taxon>
        <taxon>Duplodnaviria</taxon>
        <taxon>Heunggongvirae</taxon>
        <taxon>Uroviricota</taxon>
        <taxon>Caudoviricetes</taxon>
    </lineage>
</organism>
<reference evidence="1" key="1">
    <citation type="journal article" date="2021" name="Proc. Natl. Acad. Sci. U.S.A.">
        <title>A Catalog of Tens of Thousands of Viruses from Human Metagenomes Reveals Hidden Associations with Chronic Diseases.</title>
        <authorList>
            <person name="Tisza M.J."/>
            <person name="Buck C.B."/>
        </authorList>
    </citation>
    <scope>NUCLEOTIDE SEQUENCE</scope>
    <source>
        <strain evidence="1">CtU557</strain>
    </source>
</reference>